<dbReference type="Proteomes" id="UP000033428">
    <property type="component" value="Unassembled WGS sequence"/>
</dbReference>
<protein>
    <submittedName>
        <fullName evidence="1">Uncharacterized protein</fullName>
    </submittedName>
</protein>
<evidence type="ECO:0000313" key="1">
    <source>
        <dbReference type="EMBL" id="KJJ84358.1"/>
    </source>
</evidence>
<gene>
    <name evidence="1" type="ORF">OMAG_001821</name>
</gene>
<evidence type="ECO:0000313" key="2">
    <source>
        <dbReference type="Proteomes" id="UP000033428"/>
    </source>
</evidence>
<keyword evidence="2" id="KW-1185">Reference proteome</keyword>
<dbReference type="AlphaFoldDB" id="A0A0F0CM04"/>
<comment type="caution">
    <text evidence="1">The sequence shown here is derived from an EMBL/GenBank/DDBJ whole genome shotgun (WGS) entry which is preliminary data.</text>
</comment>
<organism evidence="1 2">
    <name type="scientific">Candidatus Omnitrophus magneticus</name>
    <dbReference type="NCBI Taxonomy" id="1609969"/>
    <lineage>
        <taxon>Bacteria</taxon>
        <taxon>Pseudomonadati</taxon>
        <taxon>Candidatus Omnitrophota</taxon>
        <taxon>Candidatus Omnitrophus</taxon>
    </lineage>
</organism>
<sequence length="53" mass="5988">MPRFEGISRAAIVNSPAVSGWVSFAVLFCARHKSPDIVFRIKKKVMKELVTRL</sequence>
<accession>A0A0F0CM04</accession>
<dbReference type="EMBL" id="JYNY01000372">
    <property type="protein sequence ID" value="KJJ84358.1"/>
    <property type="molecule type" value="Genomic_DNA"/>
</dbReference>
<reference evidence="1 2" key="1">
    <citation type="submission" date="2015-02" db="EMBL/GenBank/DDBJ databases">
        <title>Single-cell genomics of uncultivated deep-branching MTB reveals a conserved set of magnetosome genes.</title>
        <authorList>
            <person name="Kolinko S."/>
            <person name="Richter M."/>
            <person name="Glockner F.O."/>
            <person name="Brachmann A."/>
            <person name="Schuler D."/>
        </authorList>
    </citation>
    <scope>NUCLEOTIDE SEQUENCE [LARGE SCALE GENOMIC DNA]</scope>
    <source>
        <strain evidence="1">SKK-01</strain>
    </source>
</reference>
<proteinExistence type="predicted"/>
<name>A0A0F0CM04_9BACT</name>